<dbReference type="GO" id="GO:0016787">
    <property type="term" value="F:hydrolase activity"/>
    <property type="evidence" value="ECO:0007669"/>
    <property type="project" value="UniProtKB-KW"/>
</dbReference>
<organism evidence="2 3">
    <name type="scientific">Mycolicibacterium parafortuitum</name>
    <name type="common">Mycobacterium parafortuitum</name>
    <dbReference type="NCBI Taxonomy" id="39692"/>
    <lineage>
        <taxon>Bacteria</taxon>
        <taxon>Bacillati</taxon>
        <taxon>Actinomycetota</taxon>
        <taxon>Actinomycetes</taxon>
        <taxon>Mycobacteriales</taxon>
        <taxon>Mycobacteriaceae</taxon>
        <taxon>Mycolicibacterium</taxon>
    </lineage>
</organism>
<dbReference type="Gene3D" id="3.40.50.1110">
    <property type="entry name" value="SGNH hydrolase"/>
    <property type="match status" value="1"/>
</dbReference>
<dbReference type="PANTHER" id="PTHR30383">
    <property type="entry name" value="THIOESTERASE 1/PROTEASE 1/LYSOPHOSPHOLIPASE L1"/>
    <property type="match status" value="1"/>
</dbReference>
<name>A0A7I7U0M9_MYCPF</name>
<feature type="domain" description="SGNH hydrolase-type esterase" evidence="1">
    <location>
        <begin position="8"/>
        <end position="199"/>
    </location>
</feature>
<accession>A0A7I7U0M9</accession>
<dbReference type="RefSeq" id="WP_104862760.1">
    <property type="nucleotide sequence ID" value="NZ_AP022598.1"/>
</dbReference>
<dbReference type="InterPro" id="IPR051532">
    <property type="entry name" value="Ester_Hydrolysis_Enzymes"/>
</dbReference>
<sequence length="224" mass="23685">MSTKRILCFGDSLTWGWVPVADGMPTERYAPDVRWTGVLASELGPDYEVIEEGLSARTTNLDDPTDPRLNGSAYLPSCLAGHLPLDLVVLMLGTNDTKAYFGRTPLEIALGMSVLVTQVLTSGGGVGTSYPAPQVLVVSPPPVAATPHPWFQLIFDGSQDKSAKLAEVYSAMASFVKVPFFDAGSVISTDGVDGIHFTEQNNAELGRAMADQIRGVLGAAPSGD</sequence>
<dbReference type="SUPFAM" id="SSF52266">
    <property type="entry name" value="SGNH hydrolase"/>
    <property type="match status" value="1"/>
</dbReference>
<evidence type="ECO:0000313" key="3">
    <source>
        <dbReference type="Proteomes" id="UP000466554"/>
    </source>
</evidence>
<evidence type="ECO:0000313" key="2">
    <source>
        <dbReference type="EMBL" id="BBY74898.1"/>
    </source>
</evidence>
<dbReference type="InterPro" id="IPR036514">
    <property type="entry name" value="SGNH_hydro_sf"/>
</dbReference>
<dbReference type="InterPro" id="IPR013830">
    <property type="entry name" value="SGNH_hydro"/>
</dbReference>
<dbReference type="CDD" id="cd01839">
    <property type="entry name" value="SGNH_arylesterase_like"/>
    <property type="match status" value="1"/>
</dbReference>
<protein>
    <submittedName>
        <fullName evidence="2">Hydrolase</fullName>
    </submittedName>
</protein>
<reference evidence="2 3" key="1">
    <citation type="journal article" date="2019" name="Emerg. Microbes Infect.">
        <title>Comprehensive subspecies identification of 175 nontuberculous mycobacteria species based on 7547 genomic profiles.</title>
        <authorList>
            <person name="Matsumoto Y."/>
            <person name="Kinjo T."/>
            <person name="Motooka D."/>
            <person name="Nabeya D."/>
            <person name="Jung N."/>
            <person name="Uechi K."/>
            <person name="Horii T."/>
            <person name="Iida T."/>
            <person name="Fujita J."/>
            <person name="Nakamura S."/>
        </authorList>
    </citation>
    <scope>NUCLEOTIDE SEQUENCE [LARGE SCALE GENOMIC DNA]</scope>
    <source>
        <strain evidence="2 3">JCM 6367</strain>
    </source>
</reference>
<dbReference type="EMBL" id="AP022598">
    <property type="protein sequence ID" value="BBY74898.1"/>
    <property type="molecule type" value="Genomic_DNA"/>
</dbReference>
<gene>
    <name evidence="2" type="ORF">MPRF_17970</name>
</gene>
<dbReference type="Proteomes" id="UP000466554">
    <property type="component" value="Chromosome"/>
</dbReference>
<proteinExistence type="predicted"/>
<keyword evidence="2" id="KW-0378">Hydrolase</keyword>
<evidence type="ECO:0000259" key="1">
    <source>
        <dbReference type="Pfam" id="PF13472"/>
    </source>
</evidence>
<dbReference type="AlphaFoldDB" id="A0A7I7U0M9"/>
<dbReference type="PANTHER" id="PTHR30383:SF29">
    <property type="entry name" value="SGNH HYDROLASE-TYPE ESTERASE DOMAIN-CONTAINING PROTEIN"/>
    <property type="match status" value="1"/>
</dbReference>
<dbReference type="Pfam" id="PF13472">
    <property type="entry name" value="Lipase_GDSL_2"/>
    <property type="match status" value="1"/>
</dbReference>